<protein>
    <submittedName>
        <fullName evidence="1">Uncharacterized protein</fullName>
    </submittedName>
</protein>
<organism evidence="1 2">
    <name type="scientific">Desulfobacula phenolica</name>
    <dbReference type="NCBI Taxonomy" id="90732"/>
    <lineage>
        <taxon>Bacteria</taxon>
        <taxon>Pseudomonadati</taxon>
        <taxon>Thermodesulfobacteriota</taxon>
        <taxon>Desulfobacteria</taxon>
        <taxon>Desulfobacterales</taxon>
        <taxon>Desulfobacteraceae</taxon>
        <taxon>Desulfobacula</taxon>
    </lineage>
</organism>
<evidence type="ECO:0000313" key="1">
    <source>
        <dbReference type="EMBL" id="SDU67297.1"/>
    </source>
</evidence>
<gene>
    <name evidence="1" type="ORF">SAMN04487931_1391</name>
</gene>
<dbReference type="EMBL" id="FNLL01000039">
    <property type="protein sequence ID" value="SDU67297.1"/>
    <property type="molecule type" value="Genomic_DNA"/>
</dbReference>
<name>A0A1H2KEZ9_9BACT</name>
<evidence type="ECO:0000313" key="2">
    <source>
        <dbReference type="Proteomes" id="UP000199608"/>
    </source>
</evidence>
<sequence>MEKNDNDNFRIFATEYKKKHGKIFKFANLNLKSGIITTEKKSFFESPYYLISKPLFGDMGLLLEMEAKVSRHFSVYLYTIAIINYATGDLQKIGEVSYSSHLRAPFSKIKIIKIDKEYYLYIASLRKGLYRINVSRFLNQKNSAK</sequence>
<proteinExistence type="predicted"/>
<dbReference type="AlphaFoldDB" id="A0A1H2KEZ9"/>
<accession>A0A1H2KEZ9</accession>
<dbReference type="Proteomes" id="UP000199608">
    <property type="component" value="Unassembled WGS sequence"/>
</dbReference>
<keyword evidence="2" id="KW-1185">Reference proteome</keyword>
<reference evidence="2" key="1">
    <citation type="submission" date="2016-10" db="EMBL/GenBank/DDBJ databases">
        <authorList>
            <person name="Varghese N."/>
            <person name="Submissions S."/>
        </authorList>
    </citation>
    <scope>NUCLEOTIDE SEQUENCE [LARGE SCALE GENOMIC DNA]</scope>
    <source>
        <strain evidence="2">DSM 3384</strain>
    </source>
</reference>
<dbReference type="RefSeq" id="WP_092238811.1">
    <property type="nucleotide sequence ID" value="NZ_FNLL01000039.1"/>
</dbReference>